<comment type="caution">
    <text evidence="2">The sequence shown here is derived from an EMBL/GenBank/DDBJ whole genome shotgun (WGS) entry which is preliminary data.</text>
</comment>
<protein>
    <submittedName>
        <fullName evidence="2">Uncharacterized protein</fullName>
    </submittedName>
</protein>
<gene>
    <name evidence="2" type="ORF">T4E_10860</name>
</gene>
<keyword evidence="1" id="KW-1133">Transmembrane helix</keyword>
<dbReference type="EMBL" id="JYDU01000162">
    <property type="protein sequence ID" value="KRX90538.1"/>
    <property type="molecule type" value="Genomic_DNA"/>
</dbReference>
<name>A0A0V0XR92_TRIPS</name>
<sequence>MFSNLCIWLCSVEKRTLYMHAGEANFPGRIGSLSTILASKIILRDWHKCRRHCSNILYINMLAIEHEEYSILISETFGQAAGKLNLSERIRRVNNEQSLCIFSYSYYIFVVNLLCMVSGCFQMKCFYNITDVIVNAMLNSSLKHCKYKFAMFLFIV</sequence>
<evidence type="ECO:0000313" key="3">
    <source>
        <dbReference type="Proteomes" id="UP000054815"/>
    </source>
</evidence>
<proteinExistence type="predicted"/>
<evidence type="ECO:0000313" key="2">
    <source>
        <dbReference type="EMBL" id="KRX90538.1"/>
    </source>
</evidence>
<evidence type="ECO:0000256" key="1">
    <source>
        <dbReference type="SAM" id="Phobius"/>
    </source>
</evidence>
<keyword evidence="1" id="KW-0472">Membrane</keyword>
<keyword evidence="1" id="KW-0812">Transmembrane</keyword>
<feature type="transmembrane region" description="Helical" evidence="1">
    <location>
        <begin position="99"/>
        <end position="119"/>
    </location>
</feature>
<accession>A0A0V0XR92</accession>
<reference evidence="2 3" key="1">
    <citation type="submission" date="2015-01" db="EMBL/GenBank/DDBJ databases">
        <title>Evolution of Trichinella species and genotypes.</title>
        <authorList>
            <person name="Korhonen P.K."/>
            <person name="Edoardo P."/>
            <person name="Giuseppe L.R."/>
            <person name="Gasser R.B."/>
        </authorList>
    </citation>
    <scope>NUCLEOTIDE SEQUENCE [LARGE SCALE GENOMIC DNA]</scope>
    <source>
        <strain evidence="2">ISS141</strain>
    </source>
</reference>
<organism evidence="2 3">
    <name type="scientific">Trichinella pseudospiralis</name>
    <name type="common">Parasitic roundworm</name>
    <dbReference type="NCBI Taxonomy" id="6337"/>
    <lineage>
        <taxon>Eukaryota</taxon>
        <taxon>Metazoa</taxon>
        <taxon>Ecdysozoa</taxon>
        <taxon>Nematoda</taxon>
        <taxon>Enoplea</taxon>
        <taxon>Dorylaimia</taxon>
        <taxon>Trichinellida</taxon>
        <taxon>Trichinellidae</taxon>
        <taxon>Trichinella</taxon>
    </lineage>
</organism>
<dbReference type="AlphaFoldDB" id="A0A0V0XR92"/>
<dbReference type="Proteomes" id="UP000054815">
    <property type="component" value="Unassembled WGS sequence"/>
</dbReference>